<proteinExistence type="predicted"/>
<name>A0AAV1R1H5_9ROSI</name>
<evidence type="ECO:0000313" key="1">
    <source>
        <dbReference type="EMBL" id="CAK7327571.1"/>
    </source>
</evidence>
<dbReference type="AlphaFoldDB" id="A0AAV1R1H5"/>
<keyword evidence="2" id="KW-1185">Reference proteome</keyword>
<organism evidence="1 2">
    <name type="scientific">Dovyalis caffra</name>
    <dbReference type="NCBI Taxonomy" id="77055"/>
    <lineage>
        <taxon>Eukaryota</taxon>
        <taxon>Viridiplantae</taxon>
        <taxon>Streptophyta</taxon>
        <taxon>Embryophyta</taxon>
        <taxon>Tracheophyta</taxon>
        <taxon>Spermatophyta</taxon>
        <taxon>Magnoliopsida</taxon>
        <taxon>eudicotyledons</taxon>
        <taxon>Gunneridae</taxon>
        <taxon>Pentapetalae</taxon>
        <taxon>rosids</taxon>
        <taxon>fabids</taxon>
        <taxon>Malpighiales</taxon>
        <taxon>Salicaceae</taxon>
        <taxon>Flacourtieae</taxon>
        <taxon>Dovyalis</taxon>
    </lineage>
</organism>
<dbReference type="EMBL" id="CAWUPB010000857">
    <property type="protein sequence ID" value="CAK7327571.1"/>
    <property type="molecule type" value="Genomic_DNA"/>
</dbReference>
<protein>
    <submittedName>
        <fullName evidence="1">Uncharacterized protein</fullName>
    </submittedName>
</protein>
<evidence type="ECO:0000313" key="2">
    <source>
        <dbReference type="Proteomes" id="UP001314170"/>
    </source>
</evidence>
<comment type="caution">
    <text evidence="1">The sequence shown here is derived from an EMBL/GenBank/DDBJ whole genome shotgun (WGS) entry which is preliminary data.</text>
</comment>
<reference evidence="1 2" key="1">
    <citation type="submission" date="2024-01" db="EMBL/GenBank/DDBJ databases">
        <authorList>
            <person name="Waweru B."/>
        </authorList>
    </citation>
    <scope>NUCLEOTIDE SEQUENCE [LARGE SCALE GENOMIC DNA]</scope>
</reference>
<dbReference type="Proteomes" id="UP001314170">
    <property type="component" value="Unassembled WGS sequence"/>
</dbReference>
<gene>
    <name evidence="1" type="ORF">DCAF_LOCUS5286</name>
</gene>
<accession>A0AAV1R1H5</accession>
<sequence length="86" mass="9572">MGVLRGRELARRFFSRKPLSMGVRLFGEGRSRRTRDGPMLACAGKVVEAVLHSRLLGWSAASYHAYRYAWPTTARVAGDKVCKTSS</sequence>